<accession>A0A9X2DZF1</accession>
<protein>
    <submittedName>
        <fullName evidence="2">Uncharacterized protein</fullName>
    </submittedName>
</protein>
<dbReference type="Proteomes" id="UP001155240">
    <property type="component" value="Unassembled WGS sequence"/>
</dbReference>
<dbReference type="AlphaFoldDB" id="A0A9X2DZF1"/>
<dbReference type="EMBL" id="JAMRYM010000050">
    <property type="protein sequence ID" value="MCM6763131.1"/>
    <property type="molecule type" value="Genomic_DNA"/>
</dbReference>
<keyword evidence="1" id="KW-1133">Transmembrane helix</keyword>
<name>A0A9X2DZF1_9MICO</name>
<proteinExistence type="predicted"/>
<keyword evidence="1" id="KW-0812">Transmembrane</keyword>
<sequence>MGSSIHSEVPDGLRRRERTAKVIAVTLTWLSVLPAALLTAAFFLVQEPPLLDPEDFPDWTGPSLLDIAPWLLLFLLPPLVTGAAGRSSGGSEGWQEFRHSGGVCLLEMAPFILLSAASAWG</sequence>
<evidence type="ECO:0000256" key="1">
    <source>
        <dbReference type="SAM" id="Phobius"/>
    </source>
</evidence>
<organism evidence="2 3">
    <name type="scientific">Rathayibacter rubneri</name>
    <dbReference type="NCBI Taxonomy" id="2950106"/>
    <lineage>
        <taxon>Bacteria</taxon>
        <taxon>Bacillati</taxon>
        <taxon>Actinomycetota</taxon>
        <taxon>Actinomycetes</taxon>
        <taxon>Micrococcales</taxon>
        <taxon>Microbacteriaceae</taxon>
        <taxon>Rathayibacter</taxon>
    </lineage>
</organism>
<comment type="caution">
    <text evidence="2">The sequence shown here is derived from an EMBL/GenBank/DDBJ whole genome shotgun (WGS) entry which is preliminary data.</text>
</comment>
<feature type="transmembrane region" description="Helical" evidence="1">
    <location>
        <begin position="97"/>
        <end position="120"/>
    </location>
</feature>
<gene>
    <name evidence="2" type="ORF">NB037_11955</name>
</gene>
<keyword evidence="1" id="KW-0472">Membrane</keyword>
<evidence type="ECO:0000313" key="3">
    <source>
        <dbReference type="Proteomes" id="UP001155240"/>
    </source>
</evidence>
<evidence type="ECO:0000313" key="2">
    <source>
        <dbReference type="EMBL" id="MCM6763131.1"/>
    </source>
</evidence>
<keyword evidence="3" id="KW-1185">Reference proteome</keyword>
<dbReference type="RefSeq" id="WP_251946045.1">
    <property type="nucleotide sequence ID" value="NZ_JAMRYM010000050.1"/>
</dbReference>
<feature type="transmembrane region" description="Helical" evidence="1">
    <location>
        <begin position="67"/>
        <end position="85"/>
    </location>
</feature>
<feature type="transmembrane region" description="Helical" evidence="1">
    <location>
        <begin position="22"/>
        <end position="45"/>
    </location>
</feature>
<reference evidence="2" key="1">
    <citation type="submission" date="2022-06" db="EMBL/GenBank/DDBJ databases">
        <title>Whole genome shotgun sequencing (WGS) of Rathayibacter sp. ZW T2_19, isolated from stored onions (Allium cepa).</title>
        <authorList>
            <person name="Stoll D.A."/>
            <person name="Huch M."/>
        </authorList>
    </citation>
    <scope>NUCLEOTIDE SEQUENCE</scope>
    <source>
        <strain evidence="2">ZW T2_19</strain>
    </source>
</reference>